<dbReference type="InterPro" id="IPR037051">
    <property type="entry name" value="4-carb_acid_sugar_kinase_N_sf"/>
</dbReference>
<dbReference type="InterPro" id="IPR042213">
    <property type="entry name" value="NBD_C_sf"/>
</dbReference>
<proteinExistence type="inferred from homology"/>
<comment type="caution">
    <text evidence="9">The sequence shown here is derived from an EMBL/GenBank/DDBJ whole genome shotgun (WGS) entry which is preliminary data.</text>
</comment>
<evidence type="ECO:0000259" key="8">
    <source>
        <dbReference type="Pfam" id="PF17042"/>
    </source>
</evidence>
<keyword evidence="5" id="KW-0067">ATP-binding</keyword>
<dbReference type="Pfam" id="PF17042">
    <property type="entry name" value="NBD_C"/>
    <property type="match status" value="1"/>
</dbReference>
<keyword evidence="6" id="KW-0119">Carbohydrate metabolism</keyword>
<dbReference type="GO" id="GO:0005524">
    <property type="term" value="F:ATP binding"/>
    <property type="evidence" value="ECO:0007669"/>
    <property type="project" value="UniProtKB-KW"/>
</dbReference>
<evidence type="ECO:0000256" key="6">
    <source>
        <dbReference type="ARBA" id="ARBA00023277"/>
    </source>
</evidence>
<comment type="similarity">
    <text evidence="1">Belongs to the four-carbon acid sugar kinase family.</text>
</comment>
<dbReference type="EMBL" id="PVNH01000003">
    <property type="protein sequence ID" value="PRX49318.1"/>
    <property type="molecule type" value="Genomic_DNA"/>
</dbReference>
<evidence type="ECO:0000256" key="4">
    <source>
        <dbReference type="ARBA" id="ARBA00022777"/>
    </source>
</evidence>
<organism evidence="9 10">
    <name type="scientific">Prauserella shujinwangii</name>
    <dbReference type="NCBI Taxonomy" id="1453103"/>
    <lineage>
        <taxon>Bacteria</taxon>
        <taxon>Bacillati</taxon>
        <taxon>Actinomycetota</taxon>
        <taxon>Actinomycetes</taxon>
        <taxon>Pseudonocardiales</taxon>
        <taxon>Pseudonocardiaceae</taxon>
        <taxon>Prauserella</taxon>
    </lineage>
</organism>
<keyword evidence="2" id="KW-0808">Transferase</keyword>
<evidence type="ECO:0000256" key="5">
    <source>
        <dbReference type="ARBA" id="ARBA00022840"/>
    </source>
</evidence>
<dbReference type="InterPro" id="IPR010737">
    <property type="entry name" value="4-carb_acid_sugar_kinase_N"/>
</dbReference>
<keyword evidence="4" id="KW-0418">Kinase</keyword>
<dbReference type="Pfam" id="PF07005">
    <property type="entry name" value="SBD_N"/>
    <property type="match status" value="1"/>
</dbReference>
<feature type="domain" description="Four-carbon acid sugar kinase N-terminal" evidence="7">
    <location>
        <begin position="15"/>
        <end position="236"/>
    </location>
</feature>
<dbReference type="GO" id="GO:0016301">
    <property type="term" value="F:kinase activity"/>
    <property type="evidence" value="ECO:0007669"/>
    <property type="project" value="UniProtKB-KW"/>
</dbReference>
<evidence type="ECO:0000256" key="2">
    <source>
        <dbReference type="ARBA" id="ARBA00022679"/>
    </source>
</evidence>
<dbReference type="RefSeq" id="WP_245900502.1">
    <property type="nucleotide sequence ID" value="NZ_PVNH01000003.1"/>
</dbReference>
<dbReference type="Proteomes" id="UP000238362">
    <property type="component" value="Unassembled WGS sequence"/>
</dbReference>
<evidence type="ECO:0000256" key="3">
    <source>
        <dbReference type="ARBA" id="ARBA00022741"/>
    </source>
</evidence>
<evidence type="ECO:0000313" key="10">
    <source>
        <dbReference type="Proteomes" id="UP000238362"/>
    </source>
</evidence>
<dbReference type="SUPFAM" id="SSF142764">
    <property type="entry name" value="YgbK-like"/>
    <property type="match status" value="1"/>
</dbReference>
<dbReference type="AlphaFoldDB" id="A0A2T0LYX3"/>
<accession>A0A2T0LYX3</accession>
<evidence type="ECO:0000313" key="9">
    <source>
        <dbReference type="EMBL" id="PRX49318.1"/>
    </source>
</evidence>
<dbReference type="Gene3D" id="3.40.980.20">
    <property type="entry name" value="Four-carbon acid sugar kinase, nucleotide binding domain"/>
    <property type="match status" value="1"/>
</dbReference>
<protein>
    <submittedName>
        <fullName evidence="9">Uncharacterized protein YgbK (DUF1537 family)</fullName>
    </submittedName>
</protein>
<keyword evidence="3" id="KW-0547">Nucleotide-binding</keyword>
<sequence>MSTRIAGEAVAPKVLVVGDDLTGSNATGARFARVGLRTIAVNGLDRVSCALDADVVVLNVSTRHRPPAEARAIVADAVKAVPGPALLAKRVDTTLRGNVGAEVDAVLELVAPGTRALVVPAFPDAGRTTVGGLHLVDGVPLAETSAARDPLTPVESSRVATVLRRGTPRSITEIPLDVIESGVAAVATRLADSPAELVICDATTNRHLGIVADAAARVTAGHGTRWISVDSGPFAVRLATALGLGAGERPDPPVLAVVGSITETTRDQVVESEQVLGARFVEVALDGLDPRAIADRVAGTLGDSVAVVGIRTSPPDPGQRVDATLAARIPGVLAEAAALLLAEHRFGGLYATGGDIAEAVTAALASDGFAIDTEVLPLAVAGRLVGGPHDGLPFATKGGLIGDRTAAVACLEHLTGVIARRERGMPQ</sequence>
<dbReference type="InterPro" id="IPR031475">
    <property type="entry name" value="NBD_C"/>
</dbReference>
<dbReference type="Gene3D" id="3.40.50.10840">
    <property type="entry name" value="Putative sugar-binding, N-terminal domain"/>
    <property type="match status" value="1"/>
</dbReference>
<feature type="domain" description="Four-carbon acid sugar kinase nucleotide binding" evidence="8">
    <location>
        <begin position="255"/>
        <end position="406"/>
    </location>
</feature>
<keyword evidence="10" id="KW-1185">Reference proteome</keyword>
<evidence type="ECO:0000256" key="1">
    <source>
        <dbReference type="ARBA" id="ARBA00005715"/>
    </source>
</evidence>
<gene>
    <name evidence="9" type="ORF">B0I33_103353</name>
</gene>
<reference evidence="9 10" key="1">
    <citation type="submission" date="2018-03" db="EMBL/GenBank/DDBJ databases">
        <title>Genomic Encyclopedia of Type Strains, Phase III (KMG-III): the genomes of soil and plant-associated and newly described type strains.</title>
        <authorList>
            <person name="Whitman W."/>
        </authorList>
    </citation>
    <scope>NUCLEOTIDE SEQUENCE [LARGE SCALE GENOMIC DNA]</scope>
    <source>
        <strain evidence="9 10">CGMCC 4.7125</strain>
    </source>
</reference>
<evidence type="ECO:0000259" key="7">
    <source>
        <dbReference type="Pfam" id="PF07005"/>
    </source>
</evidence>
<name>A0A2T0LYX3_9PSEU</name>